<dbReference type="HOGENOM" id="CLU_013386_1_2_9"/>
<evidence type="ECO:0000256" key="2">
    <source>
        <dbReference type="ARBA" id="ARBA00022475"/>
    </source>
</evidence>
<dbReference type="UniPathway" id="UPA00664"/>
<comment type="subcellular location">
    <subcellularLocation>
        <location evidence="7">Cell membrane</location>
        <topology evidence="7">Multi-pass membrane protein</topology>
    </subcellularLocation>
</comment>
<evidence type="ECO:0000256" key="1">
    <source>
        <dbReference type="ARBA" id="ARBA00007150"/>
    </source>
</evidence>
<dbReference type="EMBL" id="AEEH01000047">
    <property type="protein sequence ID" value="EFM24861.1"/>
    <property type="molecule type" value="Genomic_DNA"/>
</dbReference>
<protein>
    <recommendedName>
        <fullName evidence="7">Phosphatidylglycerol--prolipoprotein diacylglyceryl transferase</fullName>
        <ecNumber evidence="7">2.5.1.145</ecNumber>
    </recommendedName>
</protein>
<evidence type="ECO:0000256" key="6">
    <source>
        <dbReference type="ARBA" id="ARBA00023136"/>
    </source>
</evidence>
<evidence type="ECO:0000313" key="8">
    <source>
        <dbReference type="EMBL" id="EFM24861.1"/>
    </source>
</evidence>
<dbReference type="eggNOG" id="COG0682">
    <property type="taxonomic scope" value="Bacteria"/>
</dbReference>
<sequence length="248" mass="27558">MNPTAFTIFGISIKWYGILIATGALLGVLMGDKLAKKQGLKENIVSDFILIGIIPSVIGARIYYVLFEWEYYKDHLSEIFAIRNGGLAIYGAIITGIIIAYIYSKKKKVDFLKLLDVMTPGLAIGQGIGRWGNFINQEAHGGPTDLPWGIMVDGVKVHPTFLYESIVDISLALFLYFYLSKHKKFDGQMLAIYAIVYGIGRFFIEGLRTDSLYIGPLRVSQIVSIVFILLGIGIYLIKGKKSDTSTLK</sequence>
<dbReference type="Pfam" id="PF01790">
    <property type="entry name" value="LGT"/>
    <property type="match status" value="1"/>
</dbReference>
<accession>E0NMP3</accession>
<evidence type="ECO:0000256" key="7">
    <source>
        <dbReference type="HAMAP-Rule" id="MF_01147"/>
    </source>
</evidence>
<dbReference type="GO" id="GO:0008961">
    <property type="term" value="F:phosphatidylglycerol-prolipoprotein diacylglyceryl transferase activity"/>
    <property type="evidence" value="ECO:0007669"/>
    <property type="project" value="UniProtKB-UniRule"/>
</dbReference>
<organism evidence="8 9">
    <name type="scientific">Peptoniphilus duerdenii ATCC BAA-1640</name>
    <dbReference type="NCBI Taxonomy" id="862517"/>
    <lineage>
        <taxon>Bacteria</taxon>
        <taxon>Bacillati</taxon>
        <taxon>Bacillota</taxon>
        <taxon>Tissierellia</taxon>
        <taxon>Tissierellales</taxon>
        <taxon>Peptoniphilaceae</taxon>
        <taxon>Peptoniphilus</taxon>
    </lineage>
</organism>
<keyword evidence="6 7" id="KW-0472">Membrane</keyword>
<keyword evidence="2 7" id="KW-1003">Cell membrane</keyword>
<evidence type="ECO:0000256" key="5">
    <source>
        <dbReference type="ARBA" id="ARBA00022989"/>
    </source>
</evidence>
<dbReference type="EC" id="2.5.1.145" evidence="7"/>
<dbReference type="RefSeq" id="WP_008902222.1">
    <property type="nucleotide sequence ID" value="NZ_GL397071.1"/>
</dbReference>
<comment type="similarity">
    <text evidence="1 7">Belongs to the Lgt family.</text>
</comment>
<dbReference type="GO" id="GO:0005886">
    <property type="term" value="C:plasma membrane"/>
    <property type="evidence" value="ECO:0007669"/>
    <property type="project" value="UniProtKB-SubCell"/>
</dbReference>
<comment type="pathway">
    <text evidence="7">Protein modification; lipoprotein biosynthesis (diacylglyceryl transfer).</text>
</comment>
<keyword evidence="9" id="KW-1185">Reference proteome</keyword>
<keyword evidence="5 7" id="KW-1133">Transmembrane helix</keyword>
<evidence type="ECO:0000256" key="3">
    <source>
        <dbReference type="ARBA" id="ARBA00022679"/>
    </source>
</evidence>
<dbReference type="PANTHER" id="PTHR30589:SF0">
    <property type="entry name" value="PHOSPHATIDYLGLYCEROL--PROLIPOPROTEIN DIACYLGLYCERYL TRANSFERASE"/>
    <property type="match status" value="1"/>
</dbReference>
<evidence type="ECO:0000313" key="9">
    <source>
        <dbReference type="Proteomes" id="UP000003280"/>
    </source>
</evidence>
<feature type="transmembrane region" description="Helical" evidence="7">
    <location>
        <begin position="48"/>
        <end position="67"/>
    </location>
</feature>
<dbReference type="OrthoDB" id="871140at2"/>
<proteinExistence type="inferred from homology"/>
<name>E0NMP3_9FIRM</name>
<dbReference type="HAMAP" id="MF_01147">
    <property type="entry name" value="Lgt"/>
    <property type="match status" value="1"/>
</dbReference>
<comment type="caution">
    <text evidence="8">The sequence shown here is derived from an EMBL/GenBank/DDBJ whole genome shotgun (WGS) entry which is preliminary data.</text>
</comment>
<dbReference type="PROSITE" id="PS01311">
    <property type="entry name" value="LGT"/>
    <property type="match status" value="1"/>
</dbReference>
<dbReference type="InterPro" id="IPR001640">
    <property type="entry name" value="Lgt"/>
</dbReference>
<gene>
    <name evidence="7 8" type="primary">lgt</name>
    <name evidence="8" type="ORF">HMPREF9225_1432</name>
</gene>
<keyword evidence="8" id="KW-0449">Lipoprotein</keyword>
<reference evidence="8 9" key="1">
    <citation type="submission" date="2010-07" db="EMBL/GenBank/DDBJ databases">
        <authorList>
            <person name="Muzny D."/>
            <person name="Qin X."/>
            <person name="Deng J."/>
            <person name="Jiang H."/>
            <person name="Liu Y."/>
            <person name="Qu J."/>
            <person name="Song X.-Z."/>
            <person name="Zhang L."/>
            <person name="Thornton R."/>
            <person name="Coyle M."/>
            <person name="Francisco L."/>
            <person name="Jackson L."/>
            <person name="Javaid M."/>
            <person name="Korchina V."/>
            <person name="Kovar C."/>
            <person name="Mata R."/>
            <person name="Mathew T."/>
            <person name="Ngo R."/>
            <person name="Nguyen L."/>
            <person name="Nguyen N."/>
            <person name="Okwuonu G."/>
            <person name="Ongeri F."/>
            <person name="Pham C."/>
            <person name="Simmons D."/>
            <person name="Wilczek-Boney K."/>
            <person name="Hale W."/>
            <person name="Jakkamsetti A."/>
            <person name="Pham P."/>
            <person name="Ruth R."/>
            <person name="San Lucas F."/>
            <person name="Warren J."/>
            <person name="Zhang J."/>
            <person name="Zhao Z."/>
            <person name="Zhou C."/>
            <person name="Zhu D."/>
            <person name="Lee S."/>
            <person name="Bess C."/>
            <person name="Blankenburg K."/>
            <person name="Forbes L."/>
            <person name="Fu Q."/>
            <person name="Gubbala S."/>
            <person name="Hirani K."/>
            <person name="Jayaseelan J.C."/>
            <person name="Lara F."/>
            <person name="Munidasa M."/>
            <person name="Palculict T."/>
            <person name="Patil S."/>
            <person name="Pu L.-L."/>
            <person name="Saada N."/>
            <person name="Tang L."/>
            <person name="Weissenberger G."/>
            <person name="Zhu Y."/>
            <person name="Hemphill L."/>
            <person name="Shang Y."/>
            <person name="Youmans B."/>
            <person name="Ayvaz T."/>
            <person name="Ross M."/>
            <person name="Santibanez J."/>
            <person name="Aqrawi P."/>
            <person name="Gross S."/>
            <person name="Joshi V."/>
            <person name="Fowler G."/>
            <person name="Nazareth L."/>
            <person name="Reid J."/>
            <person name="Worley K."/>
            <person name="Petrosino J."/>
            <person name="Highlander S."/>
            <person name="Gibbs R."/>
        </authorList>
    </citation>
    <scope>NUCLEOTIDE SEQUENCE [LARGE SCALE GENOMIC DNA]</scope>
    <source>
        <strain evidence="8 9">ATCC BAA-1640</strain>
    </source>
</reference>
<feature type="transmembrane region" description="Helical" evidence="7">
    <location>
        <begin position="185"/>
        <end position="204"/>
    </location>
</feature>
<comment type="function">
    <text evidence="7">Catalyzes the transfer of the diacylglyceryl group from phosphatidylglycerol to the sulfhydryl group of the N-terminal cysteine of a prolipoprotein, the first step in the formation of mature lipoproteins.</text>
</comment>
<comment type="catalytic activity">
    <reaction evidence="7">
        <text>L-cysteinyl-[prolipoprotein] + a 1,2-diacyl-sn-glycero-3-phospho-(1'-sn-glycerol) = an S-1,2-diacyl-sn-glyceryl-L-cysteinyl-[prolipoprotein] + sn-glycerol 1-phosphate + H(+)</text>
        <dbReference type="Rhea" id="RHEA:56712"/>
        <dbReference type="Rhea" id="RHEA-COMP:14679"/>
        <dbReference type="Rhea" id="RHEA-COMP:14680"/>
        <dbReference type="ChEBI" id="CHEBI:15378"/>
        <dbReference type="ChEBI" id="CHEBI:29950"/>
        <dbReference type="ChEBI" id="CHEBI:57685"/>
        <dbReference type="ChEBI" id="CHEBI:64716"/>
        <dbReference type="ChEBI" id="CHEBI:140658"/>
        <dbReference type="EC" id="2.5.1.145"/>
    </reaction>
</comment>
<feature type="transmembrane region" description="Helical" evidence="7">
    <location>
        <begin position="161"/>
        <end position="179"/>
    </location>
</feature>
<feature type="transmembrane region" description="Helical" evidence="7">
    <location>
        <begin position="6"/>
        <end position="28"/>
    </location>
</feature>
<dbReference type="NCBIfam" id="TIGR00544">
    <property type="entry name" value="lgt"/>
    <property type="match status" value="1"/>
</dbReference>
<keyword evidence="3 7" id="KW-0808">Transferase</keyword>
<feature type="binding site" evidence="7">
    <location>
        <position position="130"/>
    </location>
    <ligand>
        <name>a 1,2-diacyl-sn-glycero-3-phospho-(1'-sn-glycerol)</name>
        <dbReference type="ChEBI" id="CHEBI:64716"/>
    </ligand>
</feature>
<dbReference type="Proteomes" id="UP000003280">
    <property type="component" value="Unassembled WGS sequence"/>
</dbReference>
<feature type="transmembrane region" description="Helical" evidence="7">
    <location>
        <begin position="216"/>
        <end position="237"/>
    </location>
</feature>
<dbReference type="STRING" id="862517.HMPREF9225_1432"/>
<dbReference type="AlphaFoldDB" id="E0NMP3"/>
<dbReference type="PANTHER" id="PTHR30589">
    <property type="entry name" value="PROLIPOPROTEIN DIACYLGLYCERYL TRANSFERASE"/>
    <property type="match status" value="1"/>
</dbReference>
<evidence type="ECO:0000256" key="4">
    <source>
        <dbReference type="ARBA" id="ARBA00022692"/>
    </source>
</evidence>
<keyword evidence="4 7" id="KW-0812">Transmembrane</keyword>
<dbReference type="GO" id="GO:0042158">
    <property type="term" value="P:lipoprotein biosynthetic process"/>
    <property type="evidence" value="ECO:0007669"/>
    <property type="project" value="UniProtKB-UniRule"/>
</dbReference>
<feature type="transmembrane region" description="Helical" evidence="7">
    <location>
        <begin position="87"/>
        <end position="104"/>
    </location>
</feature>
<keyword evidence="8" id="KW-0328">Glycosyltransferase</keyword>